<keyword evidence="4 10" id="KW-0067">ATP-binding</keyword>
<dbReference type="GO" id="GO:0016887">
    <property type="term" value="F:ATP hydrolysis activity"/>
    <property type="evidence" value="ECO:0007669"/>
    <property type="project" value="InterPro"/>
</dbReference>
<feature type="transmembrane region" description="Helical" evidence="7">
    <location>
        <begin position="252"/>
        <end position="275"/>
    </location>
</feature>
<comment type="subcellular location">
    <subcellularLocation>
        <location evidence="1">Membrane</location>
        <topology evidence="1">Multi-pass membrane protein</topology>
    </subcellularLocation>
</comment>
<dbReference type="GO" id="GO:0016020">
    <property type="term" value="C:membrane"/>
    <property type="evidence" value="ECO:0007669"/>
    <property type="project" value="UniProtKB-SubCell"/>
</dbReference>
<evidence type="ECO:0000256" key="3">
    <source>
        <dbReference type="ARBA" id="ARBA00022741"/>
    </source>
</evidence>
<dbReference type="PANTHER" id="PTHR43394">
    <property type="entry name" value="ATP-DEPENDENT PERMEASE MDL1, MITOCHONDRIAL"/>
    <property type="match status" value="1"/>
</dbReference>
<evidence type="ECO:0000256" key="7">
    <source>
        <dbReference type="SAM" id="Phobius"/>
    </source>
</evidence>
<accession>A0A3B0V072</accession>
<evidence type="ECO:0000256" key="6">
    <source>
        <dbReference type="ARBA" id="ARBA00023136"/>
    </source>
</evidence>
<dbReference type="CDD" id="cd18575">
    <property type="entry name" value="ABC_6TM_bac_exporter_ABCB8_10_like"/>
    <property type="match status" value="1"/>
</dbReference>
<dbReference type="Gene3D" id="3.40.50.300">
    <property type="entry name" value="P-loop containing nucleotide triphosphate hydrolases"/>
    <property type="match status" value="1"/>
</dbReference>
<evidence type="ECO:0000256" key="5">
    <source>
        <dbReference type="ARBA" id="ARBA00022989"/>
    </source>
</evidence>
<name>A0A3B0V072_9ZZZZ</name>
<dbReference type="GO" id="GO:0005524">
    <property type="term" value="F:ATP binding"/>
    <property type="evidence" value="ECO:0007669"/>
    <property type="project" value="UniProtKB-KW"/>
</dbReference>
<evidence type="ECO:0000313" key="10">
    <source>
        <dbReference type="EMBL" id="VAW36441.1"/>
    </source>
</evidence>
<dbReference type="Gene3D" id="1.20.1560.10">
    <property type="entry name" value="ABC transporter type 1, transmembrane domain"/>
    <property type="match status" value="1"/>
</dbReference>
<dbReference type="InterPro" id="IPR036640">
    <property type="entry name" value="ABC1_TM_sf"/>
</dbReference>
<evidence type="ECO:0000259" key="8">
    <source>
        <dbReference type="PROSITE" id="PS50893"/>
    </source>
</evidence>
<dbReference type="InterPro" id="IPR039421">
    <property type="entry name" value="Type_1_exporter"/>
</dbReference>
<dbReference type="InterPro" id="IPR003593">
    <property type="entry name" value="AAA+_ATPase"/>
</dbReference>
<keyword evidence="5 7" id="KW-1133">Transmembrane helix</keyword>
<evidence type="ECO:0000256" key="2">
    <source>
        <dbReference type="ARBA" id="ARBA00022692"/>
    </source>
</evidence>
<dbReference type="InterPro" id="IPR011527">
    <property type="entry name" value="ABC1_TM_dom"/>
</dbReference>
<keyword evidence="6 7" id="KW-0472">Membrane</keyword>
<feature type="transmembrane region" description="Helical" evidence="7">
    <location>
        <begin position="71"/>
        <end position="92"/>
    </location>
</feature>
<organism evidence="10">
    <name type="scientific">hydrothermal vent metagenome</name>
    <dbReference type="NCBI Taxonomy" id="652676"/>
    <lineage>
        <taxon>unclassified sequences</taxon>
        <taxon>metagenomes</taxon>
        <taxon>ecological metagenomes</taxon>
    </lineage>
</organism>
<keyword evidence="2 7" id="KW-0812">Transmembrane</keyword>
<dbReference type="SMART" id="SM00382">
    <property type="entry name" value="AAA"/>
    <property type="match status" value="1"/>
</dbReference>
<reference evidence="10" key="1">
    <citation type="submission" date="2018-06" db="EMBL/GenBank/DDBJ databases">
        <authorList>
            <person name="Zhirakovskaya E."/>
        </authorList>
    </citation>
    <scope>NUCLEOTIDE SEQUENCE</scope>
</reference>
<feature type="domain" description="ABC transmembrane type-1" evidence="9">
    <location>
        <begin position="32"/>
        <end position="314"/>
    </location>
</feature>
<proteinExistence type="predicted"/>
<dbReference type="PROSITE" id="PS50929">
    <property type="entry name" value="ABC_TM1F"/>
    <property type="match status" value="1"/>
</dbReference>
<sequence length="591" mass="64761">MNSDSNNKKKTARVSQLASIWPLITPYKKYIVLALILLLLGAVANLSLPVAFKQMIDLGFSSEHKDELSKYFLIVFVVAGLMVLFTSLRYYWVSWIGQRVVTDLRKKVYTQVLKQAPEFFERTKTGEILSRINTDTTLVETVVGSTFSVTLRSIVTFIGASIMMVVSSPKLAGMIAIMLPVIVIPIAITGRKIQKLSKQEQDKIADSSALATETINAIGVVQAYAQEHKEQSKFSSAINKAFTASVASIRMLTIMSMLVGFIVFSSIVFVLWMGAQDVINGIMTAGTLGQFVMYAIMAATTTGALSNVWGELKKASGALERITELMNTKPAITSIDQPVSLPKPISGTVCFKNINFAYPSRTGLMVLKNISIEIKAGETIALVGPSGAGKSTLFQLLMRFYEPQDGAITLDGININQLELGELRSQFSLVAQDVTIFSTTAADNIAYGLAEYSKDAVTKAANIAHADEFIGQLETQYQTYLGERGVRLSGGQAQRLSIARAIVTEPSVLLLDEATSALDAENERLVQDALNQIMQNRTTLVIAHRLATIRQADRIIVMDKGEVVAEGRHDELLKSSRLYAKLAKLQFTDWR</sequence>
<dbReference type="Pfam" id="PF00664">
    <property type="entry name" value="ABC_membrane"/>
    <property type="match status" value="1"/>
</dbReference>
<dbReference type="Pfam" id="PF00005">
    <property type="entry name" value="ABC_tran"/>
    <property type="match status" value="1"/>
</dbReference>
<dbReference type="SUPFAM" id="SSF52540">
    <property type="entry name" value="P-loop containing nucleoside triphosphate hydrolases"/>
    <property type="match status" value="1"/>
</dbReference>
<dbReference type="InterPro" id="IPR027417">
    <property type="entry name" value="P-loop_NTPase"/>
</dbReference>
<evidence type="ECO:0000256" key="4">
    <source>
        <dbReference type="ARBA" id="ARBA00022840"/>
    </source>
</evidence>
<dbReference type="SUPFAM" id="SSF90123">
    <property type="entry name" value="ABC transporter transmembrane region"/>
    <property type="match status" value="1"/>
</dbReference>
<feature type="transmembrane region" description="Helical" evidence="7">
    <location>
        <begin position="30"/>
        <end position="51"/>
    </location>
</feature>
<feature type="transmembrane region" description="Helical" evidence="7">
    <location>
        <begin position="138"/>
        <end position="165"/>
    </location>
</feature>
<dbReference type="PROSITE" id="PS50893">
    <property type="entry name" value="ABC_TRANSPORTER_2"/>
    <property type="match status" value="1"/>
</dbReference>
<dbReference type="PROSITE" id="PS00211">
    <property type="entry name" value="ABC_TRANSPORTER_1"/>
    <property type="match status" value="1"/>
</dbReference>
<evidence type="ECO:0000259" key="9">
    <source>
        <dbReference type="PROSITE" id="PS50929"/>
    </source>
</evidence>
<dbReference type="FunFam" id="3.40.50.300:FF:000218">
    <property type="entry name" value="Multidrug ABC transporter ATP-binding protein"/>
    <property type="match status" value="1"/>
</dbReference>
<feature type="transmembrane region" description="Helical" evidence="7">
    <location>
        <begin position="287"/>
        <end position="309"/>
    </location>
</feature>
<dbReference type="PANTHER" id="PTHR43394:SF1">
    <property type="entry name" value="ATP-BINDING CASSETTE SUB-FAMILY B MEMBER 10, MITOCHONDRIAL"/>
    <property type="match status" value="1"/>
</dbReference>
<keyword evidence="3" id="KW-0547">Nucleotide-binding</keyword>
<feature type="domain" description="ABC transporter" evidence="8">
    <location>
        <begin position="349"/>
        <end position="585"/>
    </location>
</feature>
<dbReference type="GO" id="GO:0015421">
    <property type="term" value="F:ABC-type oligopeptide transporter activity"/>
    <property type="evidence" value="ECO:0007669"/>
    <property type="project" value="TreeGrafter"/>
</dbReference>
<dbReference type="AlphaFoldDB" id="A0A3B0V072"/>
<protein>
    <submittedName>
        <fullName evidence="10">Efflux ABC transporter, permease/ATP-binding protein</fullName>
    </submittedName>
</protein>
<feature type="transmembrane region" description="Helical" evidence="7">
    <location>
        <begin position="171"/>
        <end position="188"/>
    </location>
</feature>
<dbReference type="EMBL" id="UOEW01000144">
    <property type="protein sequence ID" value="VAW36441.1"/>
    <property type="molecule type" value="Genomic_DNA"/>
</dbReference>
<dbReference type="InterPro" id="IPR003439">
    <property type="entry name" value="ABC_transporter-like_ATP-bd"/>
</dbReference>
<dbReference type="InterPro" id="IPR017871">
    <property type="entry name" value="ABC_transporter-like_CS"/>
</dbReference>
<gene>
    <name evidence="10" type="ORF">MNBD_GAMMA01-190</name>
</gene>
<evidence type="ECO:0000256" key="1">
    <source>
        <dbReference type="ARBA" id="ARBA00004141"/>
    </source>
</evidence>